<protein>
    <submittedName>
        <fullName evidence="2">Uncharacterized protein</fullName>
    </submittedName>
</protein>
<keyword evidence="1" id="KW-0812">Transmembrane</keyword>
<comment type="caution">
    <text evidence="2">The sequence shown here is derived from an EMBL/GenBank/DDBJ whole genome shotgun (WGS) entry which is preliminary data.</text>
</comment>
<keyword evidence="1" id="KW-1133">Transmembrane helix</keyword>
<keyword evidence="3" id="KW-1185">Reference proteome</keyword>
<evidence type="ECO:0000313" key="2">
    <source>
        <dbReference type="EMBL" id="KAJ9707711.1"/>
    </source>
</evidence>
<dbReference type="AlphaFoldDB" id="A0AA39E320"/>
<dbReference type="EMBL" id="JARBHA010000002">
    <property type="protein sequence ID" value="KAJ9707711.1"/>
    <property type="molecule type" value="Genomic_DNA"/>
</dbReference>
<proteinExistence type="predicted"/>
<evidence type="ECO:0000256" key="1">
    <source>
        <dbReference type="SAM" id="Phobius"/>
    </source>
</evidence>
<keyword evidence="1" id="KW-0472">Membrane</keyword>
<accession>A0AA39E320</accession>
<dbReference type="Proteomes" id="UP001168098">
    <property type="component" value="Unassembled WGS sequence"/>
</dbReference>
<evidence type="ECO:0000313" key="3">
    <source>
        <dbReference type="Proteomes" id="UP001168098"/>
    </source>
</evidence>
<reference evidence="2 3" key="1">
    <citation type="journal article" date="2023" name="BMC Biotechnol.">
        <title>Vitis rotundifolia cv Carlos genome sequencing.</title>
        <authorList>
            <person name="Huff M."/>
            <person name="Hulse-Kemp A."/>
            <person name="Scheffler B."/>
            <person name="Youngblood R."/>
            <person name="Simpson S."/>
            <person name="Babiker E."/>
            <person name="Staton M."/>
        </authorList>
    </citation>
    <scope>NUCLEOTIDE SEQUENCE [LARGE SCALE GENOMIC DNA]</scope>
    <source>
        <tissue evidence="2">Leaf</tissue>
    </source>
</reference>
<gene>
    <name evidence="2" type="ORF">PVL29_002660</name>
</gene>
<organism evidence="2 3">
    <name type="scientific">Vitis rotundifolia</name>
    <name type="common">Muscadine grape</name>
    <dbReference type="NCBI Taxonomy" id="103349"/>
    <lineage>
        <taxon>Eukaryota</taxon>
        <taxon>Viridiplantae</taxon>
        <taxon>Streptophyta</taxon>
        <taxon>Embryophyta</taxon>
        <taxon>Tracheophyta</taxon>
        <taxon>Spermatophyta</taxon>
        <taxon>Magnoliopsida</taxon>
        <taxon>eudicotyledons</taxon>
        <taxon>Gunneridae</taxon>
        <taxon>Pentapetalae</taxon>
        <taxon>rosids</taxon>
        <taxon>Vitales</taxon>
        <taxon>Vitaceae</taxon>
        <taxon>Viteae</taxon>
        <taxon>Vitis</taxon>
    </lineage>
</organism>
<feature type="transmembrane region" description="Helical" evidence="1">
    <location>
        <begin position="73"/>
        <end position="93"/>
    </location>
</feature>
<name>A0AA39E320_VITRO</name>
<sequence length="100" mass="10798">MSVIGNNGSGAVGENDFPPFTNCYLPITTPSLAANSCIESSIAITHKSSHSDEYPTKTPICGFPPTLATILSAYLPSLYFMGGLVIRFWYGVFRLEVGIY</sequence>